<sequence length="335" mass="38171">MIHIHILPALYGDSFFIQSKDESFSFLVDCGYKRTYFNEIRKLTKSVNFIILTHIDEDHILGAIPLVDDIPEKFAVGKVYLNTPDLITADKKSGNISVLQAVSLQEILAEKGIDQLSLVQGDEVIVSNDCKIFVISPSNIELNHLELHFREYKEKKPDYTPVSVPSGNLDSIDDLSKRKDSFKSKRSDFVNASSIAFILYYRENEVLFLGDSHPTVVEDYLRSMGYNESQKALFDYVKLSHHGSINSISLGLISIIQCSKFIVSTIGGRSNNKHPSRETLCKLVVHVDRGLDEFITFIFNYPVEQYEARNGKYFSAEELAEYKIKMIYKKTLELE</sequence>
<dbReference type="PROSITE" id="PS51084">
    <property type="entry name" value="HIT_2"/>
    <property type="match status" value="1"/>
</dbReference>
<dbReference type="InterPro" id="IPR001279">
    <property type="entry name" value="Metallo-B-lactamas"/>
</dbReference>
<evidence type="ECO:0000256" key="1">
    <source>
        <dbReference type="PROSITE-ProRule" id="PRU00464"/>
    </source>
</evidence>
<evidence type="ECO:0000313" key="3">
    <source>
        <dbReference type="EMBL" id="EHJ03308.1"/>
    </source>
</evidence>
<dbReference type="Gene3D" id="3.60.15.10">
    <property type="entry name" value="Ribonuclease Z/Hydroxyacylglutathione hydrolase-like"/>
    <property type="match status" value="1"/>
</dbReference>
<evidence type="ECO:0000259" key="2">
    <source>
        <dbReference type="PROSITE" id="PS51084"/>
    </source>
</evidence>
<dbReference type="AlphaFoldDB" id="G6YWB4"/>
<dbReference type="InterPro" id="IPR036866">
    <property type="entry name" value="RibonucZ/Hydroxyglut_hydro"/>
</dbReference>
<keyword evidence="4" id="KW-1185">Reference proteome</keyword>
<comment type="caution">
    <text evidence="1">Lacks conserved residue(s) required for the propagation of feature annotation.</text>
</comment>
<dbReference type="PANTHER" id="PTHR30619">
    <property type="entry name" value="DNA INTERNALIZATION/COMPETENCE PROTEIN COMEC/REC2"/>
    <property type="match status" value="1"/>
</dbReference>
<evidence type="ECO:0000313" key="4">
    <source>
        <dbReference type="Proteomes" id="UP000003208"/>
    </source>
</evidence>
<accession>G6YWB4</accession>
<dbReference type="Pfam" id="PF00753">
    <property type="entry name" value="Lactamase_B"/>
    <property type="match status" value="1"/>
</dbReference>
<protein>
    <recommendedName>
        <fullName evidence="2">HIT domain-containing protein</fullName>
    </recommendedName>
</protein>
<dbReference type="EMBL" id="AGTR01000080">
    <property type="protein sequence ID" value="EHJ03308.1"/>
    <property type="molecule type" value="Genomic_DNA"/>
</dbReference>
<organism evidence="3 4">
    <name type="scientific">Marinobacter manganoxydans MnI7-9</name>
    <dbReference type="NCBI Taxonomy" id="1094979"/>
    <lineage>
        <taxon>Bacteria</taxon>
        <taxon>Pseudomonadati</taxon>
        <taxon>Pseudomonadota</taxon>
        <taxon>Gammaproteobacteria</taxon>
        <taxon>Pseudomonadales</taxon>
        <taxon>Marinobacteraceae</taxon>
        <taxon>Marinobacter</taxon>
    </lineage>
</organism>
<dbReference type="InterPro" id="IPR052159">
    <property type="entry name" value="Competence_DNA_uptake"/>
</dbReference>
<gene>
    <name evidence="3" type="ORF">KYE_15868</name>
</gene>
<dbReference type="PATRIC" id="fig|1094979.3.peg.3070"/>
<dbReference type="RefSeq" id="WP_008175193.1">
    <property type="nucleotide sequence ID" value="NZ_AGTR01000080.1"/>
</dbReference>
<dbReference type="SUPFAM" id="SSF56281">
    <property type="entry name" value="Metallo-hydrolase/oxidoreductase"/>
    <property type="match status" value="1"/>
</dbReference>
<reference evidence="3 4" key="1">
    <citation type="journal article" date="2012" name="J. Bacteriol.">
        <title>Genome sequence of deep-sea manganese-oxidizing bacterium Marinobacter manganoxydans MnI7-9.</title>
        <authorList>
            <person name="Wang H."/>
            <person name="Li H."/>
            <person name="Shao Z."/>
            <person name="Liao S."/>
            <person name="Johnstone L."/>
            <person name="Rensing C."/>
            <person name="Wang G."/>
        </authorList>
    </citation>
    <scope>NUCLEOTIDE SEQUENCE [LARGE SCALE GENOMIC DNA]</scope>
    <source>
        <strain evidence="3 4">MnI7-9</strain>
    </source>
</reference>
<dbReference type="Proteomes" id="UP000003208">
    <property type="component" value="Unassembled WGS sequence"/>
</dbReference>
<dbReference type="PANTHER" id="PTHR30619:SF1">
    <property type="entry name" value="RECOMBINATION PROTEIN 2"/>
    <property type="match status" value="1"/>
</dbReference>
<dbReference type="GO" id="GO:0003824">
    <property type="term" value="F:catalytic activity"/>
    <property type="evidence" value="ECO:0007669"/>
    <property type="project" value="InterPro"/>
</dbReference>
<name>G6YWB4_9GAMM</name>
<dbReference type="InterPro" id="IPR011146">
    <property type="entry name" value="HIT-like"/>
</dbReference>
<feature type="domain" description="HIT" evidence="2">
    <location>
        <begin position="1"/>
        <end position="16"/>
    </location>
</feature>
<proteinExistence type="predicted"/>